<proteinExistence type="predicted"/>
<evidence type="ECO:0000256" key="1">
    <source>
        <dbReference type="SAM" id="MobiDB-lite"/>
    </source>
</evidence>
<comment type="caution">
    <text evidence="2">The sequence shown here is derived from an EMBL/GenBank/DDBJ whole genome shotgun (WGS) entry which is preliminary data.</text>
</comment>
<protein>
    <submittedName>
        <fullName evidence="2">Protein phosphatase 2C</fullName>
    </submittedName>
</protein>
<dbReference type="Pfam" id="PF13516">
    <property type="entry name" value="LRR_6"/>
    <property type="match status" value="1"/>
</dbReference>
<gene>
    <name evidence="2" type="ORF">RFI_31658</name>
</gene>
<organism evidence="2 3">
    <name type="scientific">Reticulomyxa filosa</name>
    <dbReference type="NCBI Taxonomy" id="46433"/>
    <lineage>
        <taxon>Eukaryota</taxon>
        <taxon>Sar</taxon>
        <taxon>Rhizaria</taxon>
        <taxon>Retaria</taxon>
        <taxon>Foraminifera</taxon>
        <taxon>Monothalamids</taxon>
        <taxon>Reticulomyxidae</taxon>
        <taxon>Reticulomyxa</taxon>
    </lineage>
</organism>
<feature type="compositionally biased region" description="Low complexity" evidence="1">
    <location>
        <begin position="574"/>
        <end position="593"/>
    </location>
</feature>
<dbReference type="AlphaFoldDB" id="X6LVT5"/>
<dbReference type="PANTHER" id="PTHR20916">
    <property type="entry name" value="CYSTEINE AND GLYCINE-RICH PROTEIN 2 BINDING PROTEIN"/>
    <property type="match status" value="1"/>
</dbReference>
<dbReference type="Gene3D" id="3.80.10.10">
    <property type="entry name" value="Ribonuclease Inhibitor"/>
    <property type="match status" value="1"/>
</dbReference>
<reference evidence="2 3" key="1">
    <citation type="journal article" date="2013" name="Curr. Biol.">
        <title>The Genome of the Foraminiferan Reticulomyxa filosa.</title>
        <authorList>
            <person name="Glockner G."/>
            <person name="Hulsmann N."/>
            <person name="Schleicher M."/>
            <person name="Noegel A.A."/>
            <person name="Eichinger L."/>
            <person name="Gallinger C."/>
            <person name="Pawlowski J."/>
            <person name="Sierra R."/>
            <person name="Euteneuer U."/>
            <person name="Pillet L."/>
            <person name="Moustafa A."/>
            <person name="Platzer M."/>
            <person name="Groth M."/>
            <person name="Szafranski K."/>
            <person name="Schliwa M."/>
        </authorList>
    </citation>
    <scope>NUCLEOTIDE SEQUENCE [LARGE SCALE GENOMIC DNA]</scope>
</reference>
<dbReference type="InterPro" id="IPR001611">
    <property type="entry name" value="Leu-rich_rpt"/>
</dbReference>
<dbReference type="OrthoDB" id="273147at2759"/>
<dbReference type="EMBL" id="ASPP01027816">
    <property type="protein sequence ID" value="ETO05739.1"/>
    <property type="molecule type" value="Genomic_DNA"/>
</dbReference>
<evidence type="ECO:0000313" key="3">
    <source>
        <dbReference type="Proteomes" id="UP000023152"/>
    </source>
</evidence>
<dbReference type="InterPro" id="IPR032675">
    <property type="entry name" value="LRR_dom_sf"/>
</dbReference>
<sequence length="705" mass="81457">MSSISEESELLDALALSYLDDLEGSPQDLSVSIDWGESSTSELVQKTRKFCDIEKYITNDTLIISREDLTLDMILEWLEFFDGINHLRGRGGRRSREEEEEEERRKRIRRGDDNNDNYNNDNNNERRSKSWDYRDNKMVKRKIILKGIELWSCGFSRDENGEDEENGVIESFGDFITVVSNMNNNNNNNNSNEHFEHLKLGYNNLKDEGLSKLMNCLINLENLQTLQLSYNDLSWQALDMFVEMFEHPLCKMKKNLKILDLSGNKNIMESNSESILAFQSFVMLALQGSNIKELRLCALNWKEEQISNLCEWLLTEECNVSILDMSKTIWKESIITILCETLNQGIIGTDDKFKKRKLQYQIPTKIECITINHLKLNYCVFEGKGAKILGMSLFHNRCIHTLDLIGMTLSNFLDFAHSPNILKISRLDVSCLYIRSQQTSAFFDFQDFSDGIISILAAKCIYLQVLNISHCDLNNDECKDISAFIHQHAFLRKIDLTRNALNSQVVDSLIYSVLENRKFCIQYIKQYIDVICQCADFWLDTSIDDQLDQLCINQSVYFTKTSANSFLNMDEITDNNNDNNDNNNDNNDNNDNDIPPEKSLGQQLDQVSIYHNPSIINEPDKQMLKMLKGGVFFPLALCGLILSFLFEDPLVGIKSIVLTGNRVAARYVSMLRQTRLIDTNKMKQIAFQRFRTNDPFFMKQPTAWP</sequence>
<feature type="region of interest" description="Disordered" evidence="1">
    <location>
        <begin position="569"/>
        <end position="598"/>
    </location>
</feature>
<feature type="region of interest" description="Disordered" evidence="1">
    <location>
        <begin position="89"/>
        <end position="129"/>
    </location>
</feature>
<dbReference type="PANTHER" id="PTHR20916:SF18">
    <property type="entry name" value="IPT_TIG DOMAIN-CONTAINING PROTEIN"/>
    <property type="match status" value="1"/>
</dbReference>
<dbReference type="Proteomes" id="UP000023152">
    <property type="component" value="Unassembled WGS sequence"/>
</dbReference>
<accession>X6LVT5</accession>
<name>X6LVT5_RETFI</name>
<evidence type="ECO:0000313" key="2">
    <source>
        <dbReference type="EMBL" id="ETO05739.1"/>
    </source>
</evidence>
<dbReference type="SUPFAM" id="SSF52047">
    <property type="entry name" value="RNI-like"/>
    <property type="match status" value="1"/>
</dbReference>
<keyword evidence="3" id="KW-1185">Reference proteome</keyword>